<dbReference type="SUPFAM" id="SSF56112">
    <property type="entry name" value="Protein kinase-like (PK-like)"/>
    <property type="match status" value="1"/>
</dbReference>
<reference evidence="16" key="1">
    <citation type="submission" date="2021-08" db="EMBL/GenBank/DDBJ databases">
        <title>WGS assembly of Ceratopteris richardii.</title>
        <authorList>
            <person name="Marchant D.B."/>
            <person name="Chen G."/>
            <person name="Jenkins J."/>
            <person name="Shu S."/>
            <person name="Leebens-Mack J."/>
            <person name="Grimwood J."/>
            <person name="Schmutz J."/>
            <person name="Soltis P."/>
            <person name="Soltis D."/>
            <person name="Chen Z.-H."/>
        </authorList>
    </citation>
    <scope>NUCLEOTIDE SEQUENCE</scope>
    <source>
        <strain evidence="16">Whitten #5841</strain>
        <tissue evidence="16">Leaf</tissue>
    </source>
</reference>
<dbReference type="GO" id="GO:0005524">
    <property type="term" value="F:ATP binding"/>
    <property type="evidence" value="ECO:0007669"/>
    <property type="project" value="UniProtKB-UniRule"/>
</dbReference>
<dbReference type="OrthoDB" id="40902at2759"/>
<evidence type="ECO:0000256" key="2">
    <source>
        <dbReference type="ARBA" id="ARBA00022527"/>
    </source>
</evidence>
<dbReference type="PROSITE" id="PS50222">
    <property type="entry name" value="EF_HAND_2"/>
    <property type="match status" value="4"/>
</dbReference>
<evidence type="ECO:0000256" key="5">
    <source>
        <dbReference type="ARBA" id="ARBA00022737"/>
    </source>
</evidence>
<dbReference type="CDD" id="cd05117">
    <property type="entry name" value="STKc_CAMK"/>
    <property type="match status" value="1"/>
</dbReference>
<comment type="similarity">
    <text evidence="10">Belongs to the protein kinase superfamily. Ser/Thr protein kinase family. CDPK subfamily.</text>
</comment>
<dbReference type="OMA" id="ASCMGNC"/>
<dbReference type="SMART" id="SM00220">
    <property type="entry name" value="S_TKc"/>
    <property type="match status" value="1"/>
</dbReference>
<proteinExistence type="inferred from homology"/>
<dbReference type="GO" id="GO:0005509">
    <property type="term" value="F:calcium ion binding"/>
    <property type="evidence" value="ECO:0007669"/>
    <property type="project" value="InterPro"/>
</dbReference>
<evidence type="ECO:0000256" key="10">
    <source>
        <dbReference type="ARBA" id="ARBA00024334"/>
    </source>
</evidence>
<keyword evidence="9 13" id="KW-0067">ATP-binding</keyword>
<evidence type="ECO:0000259" key="14">
    <source>
        <dbReference type="PROSITE" id="PS50011"/>
    </source>
</evidence>
<dbReference type="FunFam" id="1.10.510.10:FF:000056">
    <property type="entry name" value="calcium-dependent protein kinase 1"/>
    <property type="match status" value="1"/>
</dbReference>
<feature type="binding site" evidence="13">
    <location>
        <position position="160"/>
    </location>
    <ligand>
        <name>ATP</name>
        <dbReference type="ChEBI" id="CHEBI:30616"/>
    </ligand>
</feature>
<gene>
    <name evidence="16" type="ORF">KP509_05G065600</name>
</gene>
<dbReference type="PROSITE" id="PS50011">
    <property type="entry name" value="PROTEIN_KINASE_DOM"/>
    <property type="match status" value="1"/>
</dbReference>
<evidence type="ECO:0000256" key="12">
    <source>
        <dbReference type="ARBA" id="ARBA00048679"/>
    </source>
</evidence>
<dbReference type="InterPro" id="IPR018247">
    <property type="entry name" value="EF_Hand_1_Ca_BS"/>
</dbReference>
<evidence type="ECO:0000256" key="9">
    <source>
        <dbReference type="ARBA" id="ARBA00022840"/>
    </source>
</evidence>
<dbReference type="InterPro" id="IPR008271">
    <property type="entry name" value="Ser/Thr_kinase_AS"/>
</dbReference>
<keyword evidence="8" id="KW-0106">Calcium</keyword>
<dbReference type="EMBL" id="CM035410">
    <property type="protein sequence ID" value="KAH7437316.1"/>
    <property type="molecule type" value="Genomic_DNA"/>
</dbReference>
<dbReference type="PROSITE" id="PS00018">
    <property type="entry name" value="EF_HAND_1"/>
    <property type="match status" value="3"/>
</dbReference>
<dbReference type="PANTHER" id="PTHR24349">
    <property type="entry name" value="SERINE/THREONINE-PROTEIN KINASE"/>
    <property type="match status" value="1"/>
</dbReference>
<dbReference type="InterPro" id="IPR000719">
    <property type="entry name" value="Prot_kinase_dom"/>
</dbReference>
<keyword evidence="7" id="KW-0418">Kinase</keyword>
<accession>A0A8T2UTU4</accession>
<dbReference type="Gene3D" id="1.10.510.10">
    <property type="entry name" value="Transferase(Phosphotransferase) domain 1"/>
    <property type="match status" value="1"/>
</dbReference>
<evidence type="ECO:0000256" key="11">
    <source>
        <dbReference type="ARBA" id="ARBA00047899"/>
    </source>
</evidence>
<keyword evidence="4" id="KW-0479">Metal-binding</keyword>
<dbReference type="PROSITE" id="PS00108">
    <property type="entry name" value="PROTEIN_KINASE_ST"/>
    <property type="match status" value="1"/>
</dbReference>
<comment type="caution">
    <text evidence="16">The sequence shown here is derived from an EMBL/GenBank/DDBJ whole genome shotgun (WGS) entry which is preliminary data.</text>
</comment>
<keyword evidence="2" id="KW-0723">Serine/threonine-protein kinase</keyword>
<sequence length="575" mass="65059">MQIPWAATFLQLIIHFLTTFSYVLYQGYCAVKNIFLCIVHCLFISLEASCMGNCGLGSSDECGQMHGPCGKEPYDGTSELASIDPTEHSTFRNGKQHINPNTLKPFSKNRSIGEVLNRPMEDVKKRYIMQKELGRGQFGITYRCTDKKTGEHFACKSVLKAKLTTKEERDDVRREVEIMYHLAGNPNIVELKGAYEDEQSVHFVMELCEGGELFDRIIQKGMYSEREAAALCRTIMGVVRTCHSHGVIHRDLKPENFLFLDKREDSPLKAIDFGLSVFYQPGDVFKDTVGSAYYVAPEVLHQHYGPAADVWSVGVILYILLSGVPPFWAETEEGIFKAILKGKVDLKNNPWPSISSEAKDLIKKILVQDPRKRLTPTAVLNHRWVREDGTAPDNPLDPFVLSRMKQFRAMNKLKKLALKVIAGNLSEEEISGLKKVFTSMDTNKDEKLSYEELKMGLAKQGAMLAETEVQQLLDAADVDGNGTIDYKEFISATMHLSKLNKEEYLDDAFKFFDKNNDGFITVTELKEALSHHNMGDEKTIEDIIDEVDTNKDGQISLEEFKHMMKKGMPVPTRKR</sequence>
<evidence type="ECO:0000256" key="1">
    <source>
        <dbReference type="ARBA" id="ARBA00012513"/>
    </source>
</evidence>
<dbReference type="InterPro" id="IPR002048">
    <property type="entry name" value="EF_hand_dom"/>
</dbReference>
<dbReference type="PROSITE" id="PS00107">
    <property type="entry name" value="PROTEIN_KINASE_ATP"/>
    <property type="match status" value="1"/>
</dbReference>
<evidence type="ECO:0000256" key="6">
    <source>
        <dbReference type="ARBA" id="ARBA00022741"/>
    </source>
</evidence>
<evidence type="ECO:0000259" key="15">
    <source>
        <dbReference type="PROSITE" id="PS50222"/>
    </source>
</evidence>
<dbReference type="Gene3D" id="1.10.238.10">
    <property type="entry name" value="EF-hand"/>
    <property type="match status" value="1"/>
</dbReference>
<dbReference type="InterPro" id="IPR011992">
    <property type="entry name" value="EF-hand-dom_pair"/>
</dbReference>
<keyword evidence="6 13" id="KW-0547">Nucleotide-binding</keyword>
<comment type="catalytic activity">
    <reaction evidence="12">
        <text>L-seryl-[protein] + ATP = O-phospho-L-seryl-[protein] + ADP + H(+)</text>
        <dbReference type="Rhea" id="RHEA:17989"/>
        <dbReference type="Rhea" id="RHEA-COMP:9863"/>
        <dbReference type="Rhea" id="RHEA-COMP:11604"/>
        <dbReference type="ChEBI" id="CHEBI:15378"/>
        <dbReference type="ChEBI" id="CHEBI:29999"/>
        <dbReference type="ChEBI" id="CHEBI:30616"/>
        <dbReference type="ChEBI" id="CHEBI:83421"/>
        <dbReference type="ChEBI" id="CHEBI:456216"/>
        <dbReference type="EC" id="2.7.11.1"/>
    </reaction>
</comment>
<dbReference type="CDD" id="cd00051">
    <property type="entry name" value="EFh"/>
    <property type="match status" value="1"/>
</dbReference>
<evidence type="ECO:0000313" key="16">
    <source>
        <dbReference type="EMBL" id="KAH7437316.1"/>
    </source>
</evidence>
<dbReference type="InterPro" id="IPR011009">
    <property type="entry name" value="Kinase-like_dom_sf"/>
</dbReference>
<protein>
    <recommendedName>
        <fullName evidence="1">non-specific serine/threonine protein kinase</fullName>
        <ecNumber evidence="1">2.7.11.1</ecNumber>
    </recommendedName>
</protein>
<dbReference type="InterPro" id="IPR017441">
    <property type="entry name" value="Protein_kinase_ATP_BS"/>
</dbReference>
<evidence type="ECO:0000256" key="3">
    <source>
        <dbReference type="ARBA" id="ARBA00022679"/>
    </source>
</evidence>
<evidence type="ECO:0000256" key="4">
    <source>
        <dbReference type="ARBA" id="ARBA00022723"/>
    </source>
</evidence>
<dbReference type="FunFam" id="1.10.238.10:FF:000050">
    <property type="entry name" value="Calcium-dependent protein kinase 7"/>
    <property type="match status" value="1"/>
</dbReference>
<feature type="domain" description="Protein kinase" evidence="14">
    <location>
        <begin position="127"/>
        <end position="385"/>
    </location>
</feature>
<feature type="domain" description="EF-hand" evidence="15">
    <location>
        <begin position="428"/>
        <end position="463"/>
    </location>
</feature>
<feature type="domain" description="EF-hand" evidence="15">
    <location>
        <begin position="500"/>
        <end position="535"/>
    </location>
</feature>
<dbReference type="SUPFAM" id="SSF47473">
    <property type="entry name" value="EF-hand"/>
    <property type="match status" value="1"/>
</dbReference>
<dbReference type="Pfam" id="PF13499">
    <property type="entry name" value="EF-hand_7"/>
    <property type="match status" value="2"/>
</dbReference>
<comment type="catalytic activity">
    <reaction evidence="11">
        <text>L-threonyl-[protein] + ATP = O-phospho-L-threonyl-[protein] + ADP + H(+)</text>
        <dbReference type="Rhea" id="RHEA:46608"/>
        <dbReference type="Rhea" id="RHEA-COMP:11060"/>
        <dbReference type="Rhea" id="RHEA-COMP:11605"/>
        <dbReference type="ChEBI" id="CHEBI:15378"/>
        <dbReference type="ChEBI" id="CHEBI:30013"/>
        <dbReference type="ChEBI" id="CHEBI:30616"/>
        <dbReference type="ChEBI" id="CHEBI:61977"/>
        <dbReference type="ChEBI" id="CHEBI:456216"/>
        <dbReference type="EC" id="2.7.11.1"/>
    </reaction>
</comment>
<name>A0A8T2UTU4_CERRI</name>
<evidence type="ECO:0000256" key="8">
    <source>
        <dbReference type="ARBA" id="ARBA00022837"/>
    </source>
</evidence>
<dbReference type="Proteomes" id="UP000825935">
    <property type="component" value="Chromosome 5"/>
</dbReference>
<dbReference type="EC" id="2.7.11.1" evidence="1"/>
<dbReference type="AlphaFoldDB" id="A0A8T2UTU4"/>
<evidence type="ECO:0000256" key="7">
    <source>
        <dbReference type="ARBA" id="ARBA00022777"/>
    </source>
</evidence>
<organism evidence="16 17">
    <name type="scientific">Ceratopteris richardii</name>
    <name type="common">Triangle waterfern</name>
    <dbReference type="NCBI Taxonomy" id="49495"/>
    <lineage>
        <taxon>Eukaryota</taxon>
        <taxon>Viridiplantae</taxon>
        <taxon>Streptophyta</taxon>
        <taxon>Embryophyta</taxon>
        <taxon>Tracheophyta</taxon>
        <taxon>Polypodiopsida</taxon>
        <taxon>Polypodiidae</taxon>
        <taxon>Polypodiales</taxon>
        <taxon>Pteridineae</taxon>
        <taxon>Pteridaceae</taxon>
        <taxon>Parkerioideae</taxon>
        <taxon>Ceratopteris</taxon>
    </lineage>
</organism>
<feature type="domain" description="EF-hand" evidence="15">
    <location>
        <begin position="464"/>
        <end position="499"/>
    </location>
</feature>
<dbReference type="InterPro" id="IPR050205">
    <property type="entry name" value="CDPK_Ser/Thr_kinases"/>
</dbReference>
<evidence type="ECO:0000256" key="13">
    <source>
        <dbReference type="PROSITE-ProRule" id="PRU10141"/>
    </source>
</evidence>
<dbReference type="FunFam" id="3.30.200.20:FF:000004">
    <property type="entry name" value="Calcium-dependent protein kinase 1"/>
    <property type="match status" value="1"/>
</dbReference>
<evidence type="ECO:0000313" key="17">
    <source>
        <dbReference type="Proteomes" id="UP000825935"/>
    </source>
</evidence>
<keyword evidence="5" id="KW-0677">Repeat</keyword>
<feature type="domain" description="EF-hand" evidence="15">
    <location>
        <begin position="536"/>
        <end position="570"/>
    </location>
</feature>
<keyword evidence="17" id="KW-1185">Reference proteome</keyword>
<dbReference type="SMART" id="SM00054">
    <property type="entry name" value="EFh"/>
    <property type="match status" value="4"/>
</dbReference>
<keyword evidence="3" id="KW-0808">Transferase</keyword>
<dbReference type="Gene3D" id="3.30.200.20">
    <property type="entry name" value="Phosphorylase Kinase, domain 1"/>
    <property type="match status" value="1"/>
</dbReference>
<dbReference type="Pfam" id="PF00069">
    <property type="entry name" value="Pkinase"/>
    <property type="match status" value="1"/>
</dbReference>
<dbReference type="GO" id="GO:0004674">
    <property type="term" value="F:protein serine/threonine kinase activity"/>
    <property type="evidence" value="ECO:0007669"/>
    <property type="project" value="UniProtKB-KW"/>
</dbReference>